<dbReference type="Proteomes" id="UP000054097">
    <property type="component" value="Unassembled WGS sequence"/>
</dbReference>
<proteinExistence type="predicted"/>
<gene>
    <name evidence="1" type="ORF">M408DRAFT_204980</name>
</gene>
<accession>A0A0C2X9D6</accession>
<evidence type="ECO:0000313" key="1">
    <source>
        <dbReference type="EMBL" id="KIM25837.1"/>
    </source>
</evidence>
<name>A0A0C2X9D6_SERVB</name>
<dbReference type="HOGENOM" id="CLU_2334949_0_0_1"/>
<organism evidence="1 2">
    <name type="scientific">Serendipita vermifera MAFF 305830</name>
    <dbReference type="NCBI Taxonomy" id="933852"/>
    <lineage>
        <taxon>Eukaryota</taxon>
        <taxon>Fungi</taxon>
        <taxon>Dikarya</taxon>
        <taxon>Basidiomycota</taxon>
        <taxon>Agaricomycotina</taxon>
        <taxon>Agaricomycetes</taxon>
        <taxon>Sebacinales</taxon>
        <taxon>Serendipitaceae</taxon>
        <taxon>Serendipita</taxon>
    </lineage>
</organism>
<protein>
    <submittedName>
        <fullName evidence="1">Uncharacterized protein</fullName>
    </submittedName>
</protein>
<reference evidence="1 2" key="1">
    <citation type="submission" date="2014-04" db="EMBL/GenBank/DDBJ databases">
        <authorList>
            <consortium name="DOE Joint Genome Institute"/>
            <person name="Kuo A."/>
            <person name="Zuccaro A."/>
            <person name="Kohler A."/>
            <person name="Nagy L.G."/>
            <person name="Floudas D."/>
            <person name="Copeland A."/>
            <person name="Barry K.W."/>
            <person name="Cichocki N."/>
            <person name="Veneault-Fourrey C."/>
            <person name="LaButti K."/>
            <person name="Lindquist E.A."/>
            <person name="Lipzen A."/>
            <person name="Lundell T."/>
            <person name="Morin E."/>
            <person name="Murat C."/>
            <person name="Sun H."/>
            <person name="Tunlid A."/>
            <person name="Henrissat B."/>
            <person name="Grigoriev I.V."/>
            <person name="Hibbett D.S."/>
            <person name="Martin F."/>
            <person name="Nordberg H.P."/>
            <person name="Cantor M.N."/>
            <person name="Hua S.X."/>
        </authorList>
    </citation>
    <scope>NUCLEOTIDE SEQUENCE [LARGE SCALE GENOMIC DNA]</scope>
    <source>
        <strain evidence="1 2">MAFF 305830</strain>
    </source>
</reference>
<reference evidence="2" key="2">
    <citation type="submission" date="2015-01" db="EMBL/GenBank/DDBJ databases">
        <title>Evolutionary Origins and Diversification of the Mycorrhizal Mutualists.</title>
        <authorList>
            <consortium name="DOE Joint Genome Institute"/>
            <consortium name="Mycorrhizal Genomics Consortium"/>
            <person name="Kohler A."/>
            <person name="Kuo A."/>
            <person name="Nagy L.G."/>
            <person name="Floudas D."/>
            <person name="Copeland A."/>
            <person name="Barry K.W."/>
            <person name="Cichocki N."/>
            <person name="Veneault-Fourrey C."/>
            <person name="LaButti K."/>
            <person name="Lindquist E.A."/>
            <person name="Lipzen A."/>
            <person name="Lundell T."/>
            <person name="Morin E."/>
            <person name="Murat C."/>
            <person name="Riley R."/>
            <person name="Ohm R."/>
            <person name="Sun H."/>
            <person name="Tunlid A."/>
            <person name="Henrissat B."/>
            <person name="Grigoriev I.V."/>
            <person name="Hibbett D.S."/>
            <person name="Martin F."/>
        </authorList>
    </citation>
    <scope>NUCLEOTIDE SEQUENCE [LARGE SCALE GENOMIC DNA]</scope>
    <source>
        <strain evidence="2">MAFF 305830</strain>
    </source>
</reference>
<dbReference type="EMBL" id="KN824311">
    <property type="protein sequence ID" value="KIM25837.1"/>
    <property type="molecule type" value="Genomic_DNA"/>
</dbReference>
<dbReference type="AlphaFoldDB" id="A0A0C2X9D6"/>
<sequence>MMYWIFLVYGTPAEEEPAVDTTQLEGRLIDVELSNEPKIPYTIPVEEVFIQKLSLLLNMPLKTLRSKILKAFKVRPQLKYGFMQDLGRMYAPPVYGVR</sequence>
<evidence type="ECO:0000313" key="2">
    <source>
        <dbReference type="Proteomes" id="UP000054097"/>
    </source>
</evidence>
<keyword evidence="2" id="KW-1185">Reference proteome</keyword>